<dbReference type="Proteomes" id="UP000077927">
    <property type="component" value="Chromosome 1"/>
</dbReference>
<reference evidence="2 3" key="1">
    <citation type="submission" date="2015-09" db="EMBL/GenBank/DDBJ databases">
        <authorList>
            <person name="Xu Y."/>
            <person name="Nagy A."/>
            <person name="Liu N.T."/>
            <person name="Nou X."/>
        </authorList>
    </citation>
    <scope>NUCLEOTIDE SEQUENCE [LARGE SCALE GENOMIC DNA]</scope>
    <source>
        <strain evidence="2 3">FC1138</strain>
    </source>
</reference>
<accession>A0AAC9BII2</accession>
<feature type="region of interest" description="Disordered" evidence="1">
    <location>
        <begin position="1"/>
        <end position="21"/>
    </location>
</feature>
<evidence type="ECO:0000313" key="2">
    <source>
        <dbReference type="EMBL" id="ANH74456.1"/>
    </source>
</evidence>
<gene>
    <name evidence="2" type="ORF">ACS15_2846</name>
</gene>
<dbReference type="AlphaFoldDB" id="A0AAC9BII2"/>
<organism evidence="2 3">
    <name type="scientific">Ralstonia insidiosa</name>
    <dbReference type="NCBI Taxonomy" id="190721"/>
    <lineage>
        <taxon>Bacteria</taxon>
        <taxon>Pseudomonadati</taxon>
        <taxon>Pseudomonadota</taxon>
        <taxon>Betaproteobacteria</taxon>
        <taxon>Burkholderiales</taxon>
        <taxon>Burkholderiaceae</taxon>
        <taxon>Ralstonia</taxon>
    </lineage>
</organism>
<dbReference type="KEGG" id="rin:ACS15_2846"/>
<protein>
    <submittedName>
        <fullName evidence="2">Uncharacterized protein</fullName>
    </submittedName>
</protein>
<evidence type="ECO:0000313" key="3">
    <source>
        <dbReference type="Proteomes" id="UP000077927"/>
    </source>
</evidence>
<proteinExistence type="predicted"/>
<sequence length="52" mass="5818">MGRVCAQPPLHPQSDGSDLKEVFPPELGLIPPCRLLRMPILRHAQYRPADLS</sequence>
<evidence type="ECO:0000256" key="1">
    <source>
        <dbReference type="SAM" id="MobiDB-lite"/>
    </source>
</evidence>
<name>A0AAC9BII2_9RALS</name>
<dbReference type="EMBL" id="CP012605">
    <property type="protein sequence ID" value="ANH74456.1"/>
    <property type="molecule type" value="Genomic_DNA"/>
</dbReference>